<comment type="caution">
    <text evidence="2">The sequence shown here is derived from an EMBL/GenBank/DDBJ whole genome shotgun (WGS) entry which is preliminary data.</text>
</comment>
<protein>
    <submittedName>
        <fullName evidence="2">Uncharacterized protein</fullName>
    </submittedName>
</protein>
<accession>A0ABS4XEY7</accession>
<keyword evidence="3" id="KW-1185">Reference proteome</keyword>
<reference evidence="2 3" key="1">
    <citation type="submission" date="2021-03" db="EMBL/GenBank/DDBJ databases">
        <title>Sequencing the genomes of 1000 actinobacteria strains.</title>
        <authorList>
            <person name="Klenk H.-P."/>
        </authorList>
    </citation>
    <scope>NUCLEOTIDE SEQUENCE [LARGE SCALE GENOMIC DNA]</scope>
    <source>
        <strain evidence="2 3">DSM 15797</strain>
    </source>
</reference>
<feature type="compositionally biased region" description="Basic and acidic residues" evidence="1">
    <location>
        <begin position="35"/>
        <end position="52"/>
    </location>
</feature>
<feature type="compositionally biased region" description="Basic and acidic residues" evidence="1">
    <location>
        <begin position="9"/>
        <end position="25"/>
    </location>
</feature>
<dbReference type="RefSeq" id="WP_209997177.1">
    <property type="nucleotide sequence ID" value="NZ_BAAAJY010000023.1"/>
</dbReference>
<organism evidence="2 3">
    <name type="scientific">Paeniglutamicibacter kerguelensis</name>
    <dbReference type="NCBI Taxonomy" id="254788"/>
    <lineage>
        <taxon>Bacteria</taxon>
        <taxon>Bacillati</taxon>
        <taxon>Actinomycetota</taxon>
        <taxon>Actinomycetes</taxon>
        <taxon>Micrococcales</taxon>
        <taxon>Micrococcaceae</taxon>
        <taxon>Paeniglutamicibacter</taxon>
    </lineage>
</organism>
<evidence type="ECO:0000313" key="3">
    <source>
        <dbReference type="Proteomes" id="UP001296993"/>
    </source>
</evidence>
<dbReference type="Proteomes" id="UP001296993">
    <property type="component" value="Unassembled WGS sequence"/>
</dbReference>
<sequence>MPTNNPEFEPGHDDETANEPFDGRDSQPVTEGSSDDPRTLDAVDPLRADPPH</sequence>
<evidence type="ECO:0000313" key="2">
    <source>
        <dbReference type="EMBL" id="MBP2386244.1"/>
    </source>
</evidence>
<gene>
    <name evidence="2" type="ORF">JOF47_001755</name>
</gene>
<feature type="region of interest" description="Disordered" evidence="1">
    <location>
        <begin position="1"/>
        <end position="52"/>
    </location>
</feature>
<proteinExistence type="predicted"/>
<name>A0ABS4XEY7_9MICC</name>
<evidence type="ECO:0000256" key="1">
    <source>
        <dbReference type="SAM" id="MobiDB-lite"/>
    </source>
</evidence>
<dbReference type="EMBL" id="JAGIOF010000001">
    <property type="protein sequence ID" value="MBP2386244.1"/>
    <property type="molecule type" value="Genomic_DNA"/>
</dbReference>